<evidence type="ECO:0000256" key="2">
    <source>
        <dbReference type="ARBA" id="ARBA00022747"/>
    </source>
</evidence>
<evidence type="ECO:0000256" key="3">
    <source>
        <dbReference type="ARBA" id="ARBA00023125"/>
    </source>
</evidence>
<evidence type="ECO:0000256" key="1">
    <source>
        <dbReference type="ARBA" id="ARBA00010923"/>
    </source>
</evidence>
<evidence type="ECO:0000256" key="4">
    <source>
        <dbReference type="SAM" id="MobiDB-lite"/>
    </source>
</evidence>
<sequence length="160" mass="17405">MGSLGEVLTGNTPPTSDKSDWVDGTAGRVWITPSDISSLKTNNSLRHLSNQGWEKARILPANSVLITSIASIGKNTINEVPAAFNQQINAIIPKHNDSYFILSSMLKNTAKFKALAGQTATAIINKSAFEKFCIDVPSVEEQERIALIIKNIDDTITLHQ</sequence>
<name>A0ABS5QQV3_9LACO</name>
<keyword evidence="7" id="KW-1185">Reference proteome</keyword>
<reference evidence="6 7" key="1">
    <citation type="submission" date="2020-02" db="EMBL/GenBank/DDBJ databases">
        <title>Fructobacillus sp. isolated from paper mulberry of Taiwan.</title>
        <authorList>
            <person name="Lin S.-T."/>
        </authorList>
    </citation>
    <scope>NUCLEOTIDE SEQUENCE [LARGE SCALE GENOMIC DNA]</scope>
    <source>
        <strain evidence="6 7">M1-10</strain>
    </source>
</reference>
<evidence type="ECO:0000313" key="6">
    <source>
        <dbReference type="EMBL" id="MBS9335578.1"/>
    </source>
</evidence>
<keyword evidence="3" id="KW-0238">DNA-binding</keyword>
<dbReference type="SUPFAM" id="SSF116734">
    <property type="entry name" value="DNA methylase specificity domain"/>
    <property type="match status" value="1"/>
</dbReference>
<dbReference type="InterPro" id="IPR000055">
    <property type="entry name" value="Restrct_endonuc_typeI_TRD"/>
</dbReference>
<feature type="domain" description="Type I restriction modification DNA specificity" evidence="5">
    <location>
        <begin position="2"/>
        <end position="160"/>
    </location>
</feature>
<dbReference type="Gene3D" id="3.90.220.20">
    <property type="entry name" value="DNA methylase specificity domains"/>
    <property type="match status" value="1"/>
</dbReference>
<dbReference type="PANTHER" id="PTHR30408">
    <property type="entry name" value="TYPE-1 RESTRICTION ENZYME ECOKI SPECIFICITY PROTEIN"/>
    <property type="match status" value="1"/>
</dbReference>
<accession>A0ABS5QQV3</accession>
<dbReference type="EMBL" id="JAAMFI010000004">
    <property type="protein sequence ID" value="MBS9335578.1"/>
    <property type="molecule type" value="Genomic_DNA"/>
</dbReference>
<gene>
    <name evidence="6" type="ORF">G6R27_05990</name>
</gene>
<organism evidence="6 7">
    <name type="scientific">Fructobacillus papyriferae</name>
    <dbReference type="NCBI Taxonomy" id="2713171"/>
    <lineage>
        <taxon>Bacteria</taxon>
        <taxon>Bacillati</taxon>
        <taxon>Bacillota</taxon>
        <taxon>Bacilli</taxon>
        <taxon>Lactobacillales</taxon>
        <taxon>Lactobacillaceae</taxon>
        <taxon>Fructobacillus</taxon>
    </lineage>
</organism>
<feature type="region of interest" description="Disordered" evidence="4">
    <location>
        <begin position="1"/>
        <end position="22"/>
    </location>
</feature>
<dbReference type="Pfam" id="PF01420">
    <property type="entry name" value="Methylase_S"/>
    <property type="match status" value="1"/>
</dbReference>
<comment type="similarity">
    <text evidence="1">Belongs to the type-I restriction system S methylase family.</text>
</comment>
<dbReference type="Proteomes" id="UP001519418">
    <property type="component" value="Unassembled WGS sequence"/>
</dbReference>
<evidence type="ECO:0000313" key="7">
    <source>
        <dbReference type="Proteomes" id="UP001519418"/>
    </source>
</evidence>
<comment type="caution">
    <text evidence="6">The sequence shown here is derived from an EMBL/GenBank/DDBJ whole genome shotgun (WGS) entry which is preliminary data.</text>
</comment>
<dbReference type="PANTHER" id="PTHR30408:SF12">
    <property type="entry name" value="TYPE I RESTRICTION ENZYME MJAVIII SPECIFICITY SUBUNIT"/>
    <property type="match status" value="1"/>
</dbReference>
<evidence type="ECO:0000259" key="5">
    <source>
        <dbReference type="Pfam" id="PF01420"/>
    </source>
</evidence>
<keyword evidence="2" id="KW-0680">Restriction system</keyword>
<dbReference type="InterPro" id="IPR052021">
    <property type="entry name" value="Type-I_RS_S_subunit"/>
</dbReference>
<dbReference type="InterPro" id="IPR044946">
    <property type="entry name" value="Restrct_endonuc_typeI_TRD_sf"/>
</dbReference>
<protein>
    <recommendedName>
        <fullName evidence="5">Type I restriction modification DNA specificity domain-containing protein</fullName>
    </recommendedName>
</protein>
<proteinExistence type="inferred from homology"/>